<comment type="similarity">
    <text evidence="1">Belongs to the glycosyltransferase 2 family.</text>
</comment>
<evidence type="ECO:0000256" key="5">
    <source>
        <dbReference type="SAM" id="Phobius"/>
    </source>
</evidence>
<dbReference type="EC" id="2.4.-.-" evidence="8"/>
<dbReference type="SUPFAM" id="SSF53448">
    <property type="entry name" value="Nucleotide-diphospho-sugar transferases"/>
    <property type="match status" value="1"/>
</dbReference>
<evidence type="ECO:0000259" key="6">
    <source>
        <dbReference type="Pfam" id="PF05157"/>
    </source>
</evidence>
<reference evidence="8" key="1">
    <citation type="journal article" date="2021" name="Environ. Microbiol.">
        <title>Cryptic niche differentiation of novel sediment ecotypes of Rugeria pomeroyi correlates with nitrate respiration.</title>
        <authorList>
            <person name="Lin X."/>
            <person name="McNichol J."/>
            <person name="Chu X."/>
            <person name="Qian Y."/>
            <person name="Luo H."/>
        </authorList>
    </citation>
    <scope>NUCLEOTIDE SEQUENCE</scope>
    <source>
        <strain evidence="8">SZCCDBB064</strain>
    </source>
</reference>
<dbReference type="Proteomes" id="UP000813672">
    <property type="component" value="Unassembled WGS sequence"/>
</dbReference>
<dbReference type="Pfam" id="PF13632">
    <property type="entry name" value="Glyco_trans_2_3"/>
    <property type="match status" value="1"/>
</dbReference>
<dbReference type="EMBL" id="JAGQAF010000003">
    <property type="protein sequence ID" value="MCE8537094.1"/>
    <property type="molecule type" value="Genomic_DNA"/>
</dbReference>
<dbReference type="InterPro" id="IPR029044">
    <property type="entry name" value="Nucleotide-diphossugar_trans"/>
</dbReference>
<dbReference type="Gene3D" id="3.90.550.10">
    <property type="entry name" value="Spore Coat Polysaccharide Biosynthesis Protein SpsA, Chain A"/>
    <property type="match status" value="1"/>
</dbReference>
<evidence type="ECO:0000256" key="2">
    <source>
        <dbReference type="ARBA" id="ARBA00022676"/>
    </source>
</evidence>
<dbReference type="InterPro" id="IPR001173">
    <property type="entry name" value="Glyco_trans_2-like"/>
</dbReference>
<comment type="caution">
    <text evidence="8">The sequence shown here is derived from an EMBL/GenBank/DDBJ whole genome shotgun (WGS) entry which is preliminary data.</text>
</comment>
<keyword evidence="5" id="KW-1133">Transmembrane helix</keyword>
<dbReference type="PANTHER" id="PTHR43630:SF1">
    <property type="entry name" value="POLY-BETA-1,6-N-ACETYL-D-GLUCOSAMINE SYNTHASE"/>
    <property type="match status" value="1"/>
</dbReference>
<keyword evidence="5" id="KW-0472">Membrane</keyword>
<dbReference type="RefSeq" id="WP_234218954.1">
    <property type="nucleotide sequence ID" value="NZ_JAGQAF010000003.1"/>
</dbReference>
<feature type="region of interest" description="Disordered" evidence="4">
    <location>
        <begin position="622"/>
        <end position="644"/>
    </location>
</feature>
<dbReference type="Pfam" id="PF05157">
    <property type="entry name" value="MshEN"/>
    <property type="match status" value="1"/>
</dbReference>
<dbReference type="InterPro" id="IPR007831">
    <property type="entry name" value="T2SS_GspE_N"/>
</dbReference>
<evidence type="ECO:0000313" key="9">
    <source>
        <dbReference type="Proteomes" id="UP000813672"/>
    </source>
</evidence>
<feature type="transmembrane region" description="Helical" evidence="5">
    <location>
        <begin position="551"/>
        <end position="574"/>
    </location>
</feature>
<name>A0A9Q3WJR6_9RHOB</name>
<protein>
    <submittedName>
        <fullName evidence="8">Glycosyltransferase</fullName>
        <ecNumber evidence="8">2.4.-.-</ecNumber>
    </submittedName>
</protein>
<organism evidence="8 9">
    <name type="scientific">Ruegeria pomeroyi</name>
    <dbReference type="NCBI Taxonomy" id="89184"/>
    <lineage>
        <taxon>Bacteria</taxon>
        <taxon>Pseudomonadati</taxon>
        <taxon>Pseudomonadota</taxon>
        <taxon>Alphaproteobacteria</taxon>
        <taxon>Rhodobacterales</taxon>
        <taxon>Roseobacteraceae</taxon>
        <taxon>Ruegeria</taxon>
    </lineage>
</organism>
<keyword evidence="2 8" id="KW-0328">Glycosyltransferase</keyword>
<dbReference type="PANTHER" id="PTHR43630">
    <property type="entry name" value="POLY-BETA-1,6-N-ACETYL-D-GLUCOSAMINE SYNTHASE"/>
    <property type="match status" value="1"/>
</dbReference>
<sequence>MSDLHLRLSSASLAHPAPEPHLPLGRYLVRNGVISQAQLVQALQMQLWLDAPIGEILIAEGWAEPNDILRALALQNGVQWADLAADPPRDELCGLMPHDFWLRHGAIPWMRLGPMVIVATARPDLFDRLRAEMAQTGILLMPALASRDQIDAALARRYAVTLAQLAETRVAPRYSCRTWNWRSRIPGSLALLALLGLLVLAPVQGLTLLFLTAVLTLALFAGLKAVALVAHLMSQSHLTAPHPPSPGTDIKGVRLPKISMLVPLYKEREIATALVTRLGRLTYPKALLDVILVLEEKDEVTRQTLAQCTLPAWMRVIEVPGHKGLTTKPRAMNYALDFCRGEIIGVWDAEDAPVADQLEQVATRFAQAPEEVVCLQGILDYYNPRSSWRARCFTIEYASWFRIVLPGIARLGLVVPLGGTTLFFRRRVLEELGGWDAHNVTEDADLGVRLCRAGYRTELIDTVTYEEANYRSWPWVKQRSRWLKGFMVTYLVHMRAPLRLWAELGTRRFLGVQAFFLGTLGQFLLAPVLWSFWLILFGLPHPLDDVLSAPVLILCSAIFGATELLGLAIGLVAVSASERRFLTPWVLTMPLYFPLGVLAAYKALYELVVNPYFWDKTEHGQASEEKPAPLPGATDEQAREQGFH</sequence>
<evidence type="ECO:0000259" key="7">
    <source>
        <dbReference type="Pfam" id="PF13632"/>
    </source>
</evidence>
<keyword evidence="5" id="KW-0812">Transmembrane</keyword>
<feature type="domain" description="Type II secretion system protein GspE N-terminal" evidence="6">
    <location>
        <begin position="77"/>
        <end position="161"/>
    </location>
</feature>
<feature type="transmembrane region" description="Helical" evidence="5">
    <location>
        <begin position="581"/>
        <end position="601"/>
    </location>
</feature>
<dbReference type="SUPFAM" id="SSF160246">
    <property type="entry name" value="EspE N-terminal domain-like"/>
    <property type="match status" value="1"/>
</dbReference>
<proteinExistence type="inferred from homology"/>
<keyword evidence="3 8" id="KW-0808">Transferase</keyword>
<dbReference type="Gene3D" id="3.30.300.160">
    <property type="entry name" value="Type II secretion system, protein E, N-terminal domain"/>
    <property type="match status" value="1"/>
</dbReference>
<feature type="transmembrane region" description="Helical" evidence="5">
    <location>
        <begin position="209"/>
        <end position="230"/>
    </location>
</feature>
<evidence type="ECO:0000256" key="4">
    <source>
        <dbReference type="SAM" id="MobiDB-lite"/>
    </source>
</evidence>
<feature type="transmembrane region" description="Helical" evidence="5">
    <location>
        <begin position="514"/>
        <end position="539"/>
    </location>
</feature>
<evidence type="ECO:0000313" key="8">
    <source>
        <dbReference type="EMBL" id="MCE8537094.1"/>
    </source>
</evidence>
<dbReference type="InterPro" id="IPR037257">
    <property type="entry name" value="T2SS_E_N_sf"/>
</dbReference>
<accession>A0A9Q3WJR6</accession>
<dbReference type="GO" id="GO:0016757">
    <property type="term" value="F:glycosyltransferase activity"/>
    <property type="evidence" value="ECO:0007669"/>
    <property type="project" value="UniProtKB-KW"/>
</dbReference>
<feature type="transmembrane region" description="Helical" evidence="5">
    <location>
        <begin position="185"/>
        <end position="203"/>
    </location>
</feature>
<evidence type="ECO:0000256" key="3">
    <source>
        <dbReference type="ARBA" id="ARBA00022679"/>
    </source>
</evidence>
<feature type="domain" description="Glycosyltransferase 2-like" evidence="7">
    <location>
        <begin position="344"/>
        <end position="539"/>
    </location>
</feature>
<gene>
    <name evidence="8" type="ORF">KBY27_06470</name>
</gene>
<evidence type="ECO:0000256" key="1">
    <source>
        <dbReference type="ARBA" id="ARBA00006739"/>
    </source>
</evidence>
<dbReference type="AlphaFoldDB" id="A0A9Q3WJR6"/>